<dbReference type="Proteomes" id="UP000192478">
    <property type="component" value="Chromosome"/>
</dbReference>
<dbReference type="AlphaFoldDB" id="A0AAC9RPM3"/>
<reference evidence="2 3" key="1">
    <citation type="submission" date="2017-03" db="EMBL/GenBank/DDBJ databases">
        <title>Complete sequence of Clostridium formicaceticum DSM 92.</title>
        <authorList>
            <person name="Poehlein A."/>
            <person name="Karl M."/>
            <person name="Bengelsdorf F.R."/>
            <person name="Duerre P."/>
            <person name="Daniel R."/>
        </authorList>
    </citation>
    <scope>NUCLEOTIDE SEQUENCE [LARGE SCALE GENOMIC DNA]</scope>
    <source>
        <strain evidence="2 3">DSM 92</strain>
    </source>
</reference>
<dbReference type="Gene3D" id="3.90.1200.10">
    <property type="match status" value="1"/>
</dbReference>
<dbReference type="InterPro" id="IPR002575">
    <property type="entry name" value="Aminoglycoside_PTrfase"/>
</dbReference>
<accession>A0AAC9RPM3</accession>
<name>A0AAC9RPM3_9CLOT</name>
<proteinExistence type="predicted"/>
<dbReference type="InterPro" id="IPR011009">
    <property type="entry name" value="Kinase-like_dom_sf"/>
</dbReference>
<evidence type="ECO:0000259" key="1">
    <source>
        <dbReference type="Pfam" id="PF01636"/>
    </source>
</evidence>
<dbReference type="EMBL" id="CP020559">
    <property type="protein sequence ID" value="ARE88703.1"/>
    <property type="molecule type" value="Genomic_DNA"/>
</dbReference>
<protein>
    <recommendedName>
        <fullName evidence="1">Aminoglycoside phosphotransferase domain-containing protein</fullName>
    </recommendedName>
</protein>
<evidence type="ECO:0000313" key="3">
    <source>
        <dbReference type="Proteomes" id="UP000192478"/>
    </source>
</evidence>
<gene>
    <name evidence="2" type="ORF">CLFO_31090</name>
</gene>
<organism evidence="2 3">
    <name type="scientific">Clostridium formicaceticum</name>
    <dbReference type="NCBI Taxonomy" id="1497"/>
    <lineage>
        <taxon>Bacteria</taxon>
        <taxon>Bacillati</taxon>
        <taxon>Bacillota</taxon>
        <taxon>Clostridia</taxon>
        <taxon>Eubacteriales</taxon>
        <taxon>Clostridiaceae</taxon>
        <taxon>Clostridium</taxon>
    </lineage>
</organism>
<evidence type="ECO:0000313" key="2">
    <source>
        <dbReference type="EMBL" id="ARE88703.1"/>
    </source>
</evidence>
<feature type="domain" description="Aminoglycoside phosphotransferase" evidence="1">
    <location>
        <begin position="1"/>
        <end position="59"/>
    </location>
</feature>
<dbReference type="Pfam" id="PF01636">
    <property type="entry name" value="APH"/>
    <property type="match status" value="1"/>
</dbReference>
<dbReference type="SUPFAM" id="SSF56112">
    <property type="entry name" value="Protein kinase-like (PK-like)"/>
    <property type="match status" value="1"/>
</dbReference>
<sequence>MIDKDANVTGLIDWTEAKVTDVSNDFVFYYKVFGEEGLESLIKAYKEAGGYYWPKMKEHIIELVAAYPVAIAEFAIISGLKEYEQMARQTLEVSGN</sequence>